<proteinExistence type="predicted"/>
<name>U9UAZ2_RHIID</name>
<dbReference type="EMBL" id="KI281690">
    <property type="protein sequence ID" value="ESA15743.1"/>
    <property type="molecule type" value="Genomic_DNA"/>
</dbReference>
<evidence type="ECO:0000313" key="1">
    <source>
        <dbReference type="EMBL" id="ESA15743.1"/>
    </source>
</evidence>
<protein>
    <submittedName>
        <fullName evidence="1">Uncharacterized protein</fullName>
    </submittedName>
</protein>
<sequence length="69" mass="7982">MEPKHDPSDDKAQIEENLLAEKFLVSVNYSFQASQENKPSEEETLEANETYVAREIAPRYMYSGSNVRR</sequence>
<dbReference type="AlphaFoldDB" id="U9UAZ2"/>
<accession>U9UAZ2</accession>
<organism evidence="1">
    <name type="scientific">Rhizophagus irregularis (strain DAOM 181602 / DAOM 197198 / MUCL 43194)</name>
    <name type="common">Arbuscular mycorrhizal fungus</name>
    <name type="synonym">Glomus intraradices</name>
    <dbReference type="NCBI Taxonomy" id="747089"/>
    <lineage>
        <taxon>Eukaryota</taxon>
        <taxon>Fungi</taxon>
        <taxon>Fungi incertae sedis</taxon>
        <taxon>Mucoromycota</taxon>
        <taxon>Glomeromycotina</taxon>
        <taxon>Glomeromycetes</taxon>
        <taxon>Glomerales</taxon>
        <taxon>Glomeraceae</taxon>
        <taxon>Rhizophagus</taxon>
    </lineage>
</organism>
<gene>
    <name evidence="1" type="ORF">GLOINDRAFT_23557</name>
</gene>
<dbReference type="HOGENOM" id="CLU_2777203_0_0_1"/>
<reference evidence="1" key="1">
    <citation type="submission" date="2013-07" db="EMBL/GenBank/DDBJ databases">
        <title>The genome of an arbuscular mycorrhizal fungus provides insights into the evolution of the oldest plant symbiosis.</title>
        <authorList>
            <consortium name="DOE Joint Genome Institute"/>
            <person name="Tisserant E."/>
            <person name="Malbreil M."/>
            <person name="Kuo A."/>
            <person name="Kohler A."/>
            <person name="Symeonidi A."/>
            <person name="Balestrini R."/>
            <person name="Charron P."/>
            <person name="Duensing N."/>
            <person name="Frei-dit-Frey N."/>
            <person name="Gianinazzi-Pearson V."/>
            <person name="Gilbert B."/>
            <person name="Handa Y."/>
            <person name="Hijri M."/>
            <person name="Kaul R."/>
            <person name="Kawaguchi M."/>
            <person name="Krajinski F."/>
            <person name="Lammers P."/>
            <person name="Lapierre D."/>
            <person name="Masclaux F.G."/>
            <person name="Murat C."/>
            <person name="Morin E."/>
            <person name="Ndikumana S."/>
            <person name="Pagni M."/>
            <person name="Petitpierre D."/>
            <person name="Requena N."/>
            <person name="Rosikiewicz P."/>
            <person name="Riley R."/>
            <person name="Saito K."/>
            <person name="San Clemente H."/>
            <person name="Shapiro H."/>
            <person name="van Tuinen D."/>
            <person name="Becard G."/>
            <person name="Bonfante P."/>
            <person name="Paszkowski U."/>
            <person name="Shachar-Hill Y."/>
            <person name="Young J.P."/>
            <person name="Sanders I.R."/>
            <person name="Henrissat B."/>
            <person name="Rensing S.A."/>
            <person name="Grigoriev I.V."/>
            <person name="Corradi N."/>
            <person name="Roux C."/>
            <person name="Martin F."/>
        </authorList>
    </citation>
    <scope>NUCLEOTIDE SEQUENCE</scope>
    <source>
        <strain evidence="1">DAOM 197198</strain>
    </source>
</reference>